<proteinExistence type="predicted"/>
<dbReference type="AlphaFoldDB" id="A0A8H5GG55"/>
<sequence length="379" mass="42936">MQISIAPDGKPVKETLILLVCLITCPSKHPSYPRHGNLHSREFTAGSPIKTLFASSLTHWCRKGSLRTTGAIRISFGIHIPSLHCLLFSPYYLFTLIMAPEASSNKGYTFINPEIFISDKAKEIVNDLLQKAEKRNPDAFDMYIYNDYYPYAIHNLIESVLITIKSKVAKKDWKETFYTIEALTFFFEFESVWTTCDDGELTQATNKLYGALLLETLKGLQSSGTLSSKSFANLESVLRTAYTFGENMKDIGCKSDYMSPCKAVANALFKETAVADQALYEARLREYAEGIKDVEEKKSFLEDVDEYVNAAKEEKTIWYTKGKIGKSEIKTTGLTRAWSDYKGRAPGVPFRGPPEWDLTKWSEKDKSPFSFDNMDDELM</sequence>
<protein>
    <submittedName>
        <fullName evidence="1">Uncharacterized protein</fullName>
    </submittedName>
</protein>
<dbReference type="Proteomes" id="UP000559027">
    <property type="component" value="Unassembled WGS sequence"/>
</dbReference>
<reference evidence="1 2" key="1">
    <citation type="journal article" date="2020" name="ISME J.">
        <title>Uncovering the hidden diversity of litter-decomposition mechanisms in mushroom-forming fungi.</title>
        <authorList>
            <person name="Floudas D."/>
            <person name="Bentzer J."/>
            <person name="Ahren D."/>
            <person name="Johansson T."/>
            <person name="Persson P."/>
            <person name="Tunlid A."/>
        </authorList>
    </citation>
    <scope>NUCLEOTIDE SEQUENCE [LARGE SCALE GENOMIC DNA]</scope>
    <source>
        <strain evidence="1 2">CBS 146.42</strain>
    </source>
</reference>
<dbReference type="OrthoDB" id="10037289at2759"/>
<keyword evidence="2" id="KW-1185">Reference proteome</keyword>
<name>A0A8H5GG55_9AGAR</name>
<gene>
    <name evidence="1" type="ORF">D9756_000339</name>
</gene>
<evidence type="ECO:0000313" key="2">
    <source>
        <dbReference type="Proteomes" id="UP000559027"/>
    </source>
</evidence>
<evidence type="ECO:0000313" key="1">
    <source>
        <dbReference type="EMBL" id="KAF5364184.1"/>
    </source>
</evidence>
<comment type="caution">
    <text evidence="1">The sequence shown here is derived from an EMBL/GenBank/DDBJ whole genome shotgun (WGS) entry which is preliminary data.</text>
</comment>
<accession>A0A8H5GG55</accession>
<organism evidence="1 2">
    <name type="scientific">Leucocoprinus leucothites</name>
    <dbReference type="NCBI Taxonomy" id="201217"/>
    <lineage>
        <taxon>Eukaryota</taxon>
        <taxon>Fungi</taxon>
        <taxon>Dikarya</taxon>
        <taxon>Basidiomycota</taxon>
        <taxon>Agaricomycotina</taxon>
        <taxon>Agaricomycetes</taxon>
        <taxon>Agaricomycetidae</taxon>
        <taxon>Agaricales</taxon>
        <taxon>Agaricineae</taxon>
        <taxon>Agaricaceae</taxon>
        <taxon>Leucocoprinus</taxon>
    </lineage>
</organism>
<dbReference type="EMBL" id="JAACJO010000001">
    <property type="protein sequence ID" value="KAF5364184.1"/>
    <property type="molecule type" value="Genomic_DNA"/>
</dbReference>